<comment type="caution">
    <text evidence="2">The sequence shown here is derived from an EMBL/GenBank/DDBJ whole genome shotgun (WGS) entry which is preliminary data.</text>
</comment>
<dbReference type="RefSeq" id="WP_049728677.1">
    <property type="nucleotide sequence ID" value="NZ_JAJCRU010000003.1"/>
</dbReference>
<dbReference type="EMBL" id="SMMX01000017">
    <property type="protein sequence ID" value="TDA20645.1"/>
    <property type="molecule type" value="Genomic_DNA"/>
</dbReference>
<keyword evidence="1" id="KW-1133">Transmembrane helix</keyword>
<keyword evidence="3" id="KW-1185">Reference proteome</keyword>
<feature type="transmembrane region" description="Helical" evidence="1">
    <location>
        <begin position="43"/>
        <end position="65"/>
    </location>
</feature>
<sequence length="90" mass="10905">MKKLFEKHFERTWLVIFLIMFVIIMIPFPFFYSETYIPAIGGIPSYIFGWFVHTAITFALIIVYYRMCMKRKEYHVYDEKNEEVTEGGEE</sequence>
<keyword evidence="1" id="KW-0472">Membrane</keyword>
<dbReference type="Proteomes" id="UP000295710">
    <property type="component" value="Unassembled WGS sequence"/>
</dbReference>
<protein>
    <recommendedName>
        <fullName evidence="4">DUF3311 domain-containing protein</fullName>
    </recommendedName>
</protein>
<gene>
    <name evidence="2" type="ORF">E1963_15780</name>
</gene>
<accession>A0A4R4FAY7</accession>
<evidence type="ECO:0000256" key="1">
    <source>
        <dbReference type="SAM" id="Phobius"/>
    </source>
</evidence>
<name>A0A4R4FAY7_9FIRM</name>
<organism evidence="2 3">
    <name type="scientific">Extibacter muris</name>
    <dbReference type="NCBI Taxonomy" id="1796622"/>
    <lineage>
        <taxon>Bacteria</taxon>
        <taxon>Bacillati</taxon>
        <taxon>Bacillota</taxon>
        <taxon>Clostridia</taxon>
        <taxon>Lachnospirales</taxon>
        <taxon>Lachnospiraceae</taxon>
        <taxon>Extibacter</taxon>
    </lineage>
</organism>
<reference evidence="2 3" key="1">
    <citation type="journal article" date="2016" name="Nat. Microbiol.">
        <title>The Mouse Intestinal Bacterial Collection (miBC) provides host-specific insight into cultured diversity and functional potential of the gut microbiota.</title>
        <authorList>
            <person name="Lagkouvardos I."/>
            <person name="Pukall R."/>
            <person name="Abt B."/>
            <person name="Foesel B.U."/>
            <person name="Meier-Kolthoff J.P."/>
            <person name="Kumar N."/>
            <person name="Bresciani A."/>
            <person name="Martinez I."/>
            <person name="Just S."/>
            <person name="Ziegler C."/>
            <person name="Brugiroux S."/>
            <person name="Garzetti D."/>
            <person name="Wenning M."/>
            <person name="Bui T.P."/>
            <person name="Wang J."/>
            <person name="Hugenholtz F."/>
            <person name="Plugge C.M."/>
            <person name="Peterson D.A."/>
            <person name="Hornef M.W."/>
            <person name="Baines J.F."/>
            <person name="Smidt H."/>
            <person name="Walter J."/>
            <person name="Kristiansen K."/>
            <person name="Nielsen H.B."/>
            <person name="Haller D."/>
            <person name="Overmann J."/>
            <person name="Stecher B."/>
            <person name="Clavel T."/>
        </authorList>
    </citation>
    <scope>NUCLEOTIDE SEQUENCE [LARGE SCALE GENOMIC DNA]</scope>
    <source>
        <strain evidence="2 3">DSM 28560</strain>
    </source>
</reference>
<evidence type="ECO:0008006" key="4">
    <source>
        <dbReference type="Google" id="ProtNLM"/>
    </source>
</evidence>
<keyword evidence="1" id="KW-0812">Transmembrane</keyword>
<dbReference type="AlphaFoldDB" id="A0A4R4FAY7"/>
<proteinExistence type="predicted"/>
<feature type="transmembrane region" description="Helical" evidence="1">
    <location>
        <begin position="12"/>
        <end position="31"/>
    </location>
</feature>
<evidence type="ECO:0000313" key="2">
    <source>
        <dbReference type="EMBL" id="TDA20645.1"/>
    </source>
</evidence>
<evidence type="ECO:0000313" key="3">
    <source>
        <dbReference type="Proteomes" id="UP000295710"/>
    </source>
</evidence>